<dbReference type="InterPro" id="IPR048813">
    <property type="entry name" value="GP7-like"/>
</dbReference>
<accession>X1FHT9</accession>
<dbReference type="Pfam" id="PF20911">
    <property type="entry name" value="GP7"/>
    <property type="match status" value="1"/>
</dbReference>
<evidence type="ECO:0000313" key="1">
    <source>
        <dbReference type="EMBL" id="GAH45226.1"/>
    </source>
</evidence>
<proteinExistence type="predicted"/>
<reference evidence="1" key="1">
    <citation type="journal article" date="2014" name="Front. Microbiol.">
        <title>High frequency of phylogenetically diverse reductive dehalogenase-homologous genes in deep subseafloor sedimentary metagenomes.</title>
        <authorList>
            <person name="Kawai M."/>
            <person name="Futagami T."/>
            <person name="Toyoda A."/>
            <person name="Takaki Y."/>
            <person name="Nishi S."/>
            <person name="Hori S."/>
            <person name="Arai W."/>
            <person name="Tsubouchi T."/>
            <person name="Morono Y."/>
            <person name="Uchiyama I."/>
            <person name="Ito T."/>
            <person name="Fujiyama A."/>
            <person name="Inagaki F."/>
            <person name="Takami H."/>
        </authorList>
    </citation>
    <scope>NUCLEOTIDE SEQUENCE</scope>
    <source>
        <strain evidence="1">Expedition CK06-06</strain>
    </source>
</reference>
<dbReference type="AlphaFoldDB" id="X1FHT9"/>
<protein>
    <submittedName>
        <fullName evidence="1">Uncharacterized protein</fullName>
    </submittedName>
</protein>
<gene>
    <name evidence="1" type="ORF">S03H2_17114</name>
</gene>
<feature type="non-terminal residue" evidence="1">
    <location>
        <position position="96"/>
    </location>
</feature>
<dbReference type="NCBIfam" id="NF045672">
    <property type="entry name" value="MCP_gp7_epsi_15"/>
    <property type="match status" value="1"/>
</dbReference>
<name>X1FHT9_9ZZZZ</name>
<dbReference type="EMBL" id="BARU01008802">
    <property type="protein sequence ID" value="GAH45226.1"/>
    <property type="molecule type" value="Genomic_DNA"/>
</dbReference>
<comment type="caution">
    <text evidence="1">The sequence shown here is derived from an EMBL/GenBank/DDBJ whole genome shotgun (WGS) entry which is preliminary data.</text>
</comment>
<sequence>MDVASLNGNEAAFRASEDNAFIAGMNSTAADAIFYSNALRTPEQMHGFAPRYNSLASPTGATSAQMINGGGSGTDNTSIWIITWGPQTCSLIYPKG</sequence>
<organism evidence="1">
    <name type="scientific">marine sediment metagenome</name>
    <dbReference type="NCBI Taxonomy" id="412755"/>
    <lineage>
        <taxon>unclassified sequences</taxon>
        <taxon>metagenomes</taxon>
        <taxon>ecological metagenomes</taxon>
    </lineage>
</organism>